<dbReference type="OrthoDB" id="76453at2759"/>
<keyword evidence="1" id="KW-0175">Coiled coil</keyword>
<evidence type="ECO:0008006" key="7">
    <source>
        <dbReference type="Google" id="ProtNLM"/>
    </source>
</evidence>
<dbReference type="Proteomes" id="UP000663828">
    <property type="component" value="Unassembled WGS sequence"/>
</dbReference>
<accession>A0A814PSV1</accession>
<proteinExistence type="predicted"/>
<name>A0A814PSV1_ADIRI</name>
<sequence>MMMKSLNTTIEYENQGDSYVSFYEYPHRRSLINSRFQAEIVALPTSNRDELIDSLESLALKIKTLENQRKQAERTFQEITGKCTQPTRNSVRSRTPEDIRVSSSFKIQNNGKNKRTSQQNHSDTPFILGKSTTPSHNVKSNIQTVIALLKSHNHQLCLSSKEYVKNLQTHRKNHLTSHDLLYLDHYKKTSVSPGRCDSTRKSQHHSRIEHLLNEYIKLFRKQTKFNLCKTNSQELNSLNEKMETILDELKYLHSQNKGETCGRSKLFQMILKEK</sequence>
<feature type="compositionally biased region" description="Polar residues" evidence="2">
    <location>
        <begin position="104"/>
        <end position="123"/>
    </location>
</feature>
<reference evidence="3" key="1">
    <citation type="submission" date="2021-02" db="EMBL/GenBank/DDBJ databases">
        <authorList>
            <person name="Nowell W R."/>
        </authorList>
    </citation>
    <scope>NUCLEOTIDE SEQUENCE</scope>
</reference>
<evidence type="ECO:0000313" key="3">
    <source>
        <dbReference type="EMBL" id="CAF1110399.1"/>
    </source>
</evidence>
<organism evidence="3 6">
    <name type="scientific">Adineta ricciae</name>
    <name type="common">Rotifer</name>
    <dbReference type="NCBI Taxonomy" id="249248"/>
    <lineage>
        <taxon>Eukaryota</taxon>
        <taxon>Metazoa</taxon>
        <taxon>Spiralia</taxon>
        <taxon>Gnathifera</taxon>
        <taxon>Rotifera</taxon>
        <taxon>Eurotatoria</taxon>
        <taxon>Bdelloidea</taxon>
        <taxon>Adinetida</taxon>
        <taxon>Adinetidae</taxon>
        <taxon>Adineta</taxon>
    </lineage>
</organism>
<gene>
    <name evidence="3" type="ORF">EDS130_LOCUS20478</name>
    <name evidence="4" type="ORF">XAT740_LOCUS48214</name>
</gene>
<feature type="coiled-coil region" evidence="1">
    <location>
        <begin position="48"/>
        <end position="82"/>
    </location>
</feature>
<dbReference type="EMBL" id="CAJNOR010006866">
    <property type="protein sequence ID" value="CAF1605369.1"/>
    <property type="molecule type" value="Genomic_DNA"/>
</dbReference>
<comment type="caution">
    <text evidence="3">The sequence shown here is derived from an EMBL/GenBank/DDBJ whole genome shotgun (WGS) entry which is preliminary data.</text>
</comment>
<evidence type="ECO:0000256" key="2">
    <source>
        <dbReference type="SAM" id="MobiDB-lite"/>
    </source>
</evidence>
<dbReference type="AlphaFoldDB" id="A0A814PSV1"/>
<evidence type="ECO:0000313" key="4">
    <source>
        <dbReference type="EMBL" id="CAF1605369.1"/>
    </source>
</evidence>
<evidence type="ECO:0000313" key="5">
    <source>
        <dbReference type="Proteomes" id="UP000663828"/>
    </source>
</evidence>
<keyword evidence="5" id="KW-1185">Reference proteome</keyword>
<dbReference type="Proteomes" id="UP000663852">
    <property type="component" value="Unassembled WGS sequence"/>
</dbReference>
<protein>
    <recommendedName>
        <fullName evidence="7">Cep57 centrosome microtubule-binding domain-containing protein</fullName>
    </recommendedName>
</protein>
<dbReference type="EMBL" id="CAJNOJ010000101">
    <property type="protein sequence ID" value="CAF1110399.1"/>
    <property type="molecule type" value="Genomic_DNA"/>
</dbReference>
<feature type="region of interest" description="Disordered" evidence="2">
    <location>
        <begin position="104"/>
        <end position="125"/>
    </location>
</feature>
<feature type="coiled-coil region" evidence="1">
    <location>
        <begin position="228"/>
        <end position="255"/>
    </location>
</feature>
<evidence type="ECO:0000256" key="1">
    <source>
        <dbReference type="SAM" id="Coils"/>
    </source>
</evidence>
<evidence type="ECO:0000313" key="6">
    <source>
        <dbReference type="Proteomes" id="UP000663852"/>
    </source>
</evidence>